<dbReference type="GO" id="GO:0008080">
    <property type="term" value="F:N-acetyltransferase activity"/>
    <property type="evidence" value="ECO:0007669"/>
    <property type="project" value="InterPro"/>
</dbReference>
<dbReference type="AlphaFoldDB" id="A0A1M6I2X5"/>
<dbReference type="OrthoDB" id="9775804at2"/>
<dbReference type="InterPro" id="IPR016181">
    <property type="entry name" value="Acyl_CoA_acyltransferase"/>
</dbReference>
<dbReference type="PANTHER" id="PTHR43626:SF4">
    <property type="entry name" value="GCN5-RELATED N-ACETYLTRANSFERASE 2, CHLOROPLASTIC"/>
    <property type="match status" value="1"/>
</dbReference>
<protein>
    <submittedName>
        <fullName evidence="4">Acetyltransferase (GNAT) domain-containing protein</fullName>
    </submittedName>
</protein>
<dbReference type="InterPro" id="IPR045039">
    <property type="entry name" value="NSI-like"/>
</dbReference>
<keyword evidence="2" id="KW-0012">Acyltransferase</keyword>
<accession>A0A1M6I2X5</accession>
<keyword evidence="1 4" id="KW-0808">Transferase</keyword>
<evidence type="ECO:0000313" key="5">
    <source>
        <dbReference type="Proteomes" id="UP000184080"/>
    </source>
</evidence>
<dbReference type="RefSeq" id="WP_073007309.1">
    <property type="nucleotide sequence ID" value="NZ_FQZO01000004.1"/>
</dbReference>
<proteinExistence type="predicted"/>
<dbReference type="Pfam" id="PF13508">
    <property type="entry name" value="Acetyltransf_7"/>
    <property type="match status" value="1"/>
</dbReference>
<evidence type="ECO:0000256" key="1">
    <source>
        <dbReference type="ARBA" id="ARBA00022679"/>
    </source>
</evidence>
<evidence type="ECO:0000259" key="3">
    <source>
        <dbReference type="PROSITE" id="PS51186"/>
    </source>
</evidence>
<dbReference type="CDD" id="cd04301">
    <property type="entry name" value="NAT_SF"/>
    <property type="match status" value="1"/>
</dbReference>
<dbReference type="GO" id="GO:0005737">
    <property type="term" value="C:cytoplasm"/>
    <property type="evidence" value="ECO:0007669"/>
    <property type="project" value="TreeGrafter"/>
</dbReference>
<dbReference type="EMBL" id="FQZO01000004">
    <property type="protein sequence ID" value="SHJ28772.1"/>
    <property type="molecule type" value="Genomic_DNA"/>
</dbReference>
<dbReference type="SUPFAM" id="SSF55729">
    <property type="entry name" value="Acyl-CoA N-acyltransferases (Nat)"/>
    <property type="match status" value="1"/>
</dbReference>
<evidence type="ECO:0000313" key="4">
    <source>
        <dbReference type="EMBL" id="SHJ28772.1"/>
    </source>
</evidence>
<keyword evidence="5" id="KW-1185">Reference proteome</keyword>
<dbReference type="InterPro" id="IPR000182">
    <property type="entry name" value="GNAT_dom"/>
</dbReference>
<dbReference type="Gene3D" id="3.40.630.30">
    <property type="match status" value="1"/>
</dbReference>
<gene>
    <name evidence="4" type="ORF">SAMN05444401_2612</name>
</gene>
<sequence length="140" mass="15903">MDLKIQYNCNNINWDLVSEILKKGEMAYFSGEVHKKAFENSHTVVFVFHEDKLIGFGRAISDGVYQAVIYDVAVLPEYHGKGIGKEIVNNIIKCIPTCNFILYASPGKEAFYEKLNFKKMKTAMGLFINAEKVRDKGITE</sequence>
<name>A0A1M6I2X5_9CLOT</name>
<dbReference type="PANTHER" id="PTHR43626">
    <property type="entry name" value="ACYL-COA N-ACYLTRANSFERASE"/>
    <property type="match status" value="1"/>
</dbReference>
<feature type="domain" description="N-acetyltransferase" evidence="3">
    <location>
        <begin position="7"/>
        <end position="139"/>
    </location>
</feature>
<dbReference type="PROSITE" id="PS51186">
    <property type="entry name" value="GNAT"/>
    <property type="match status" value="1"/>
</dbReference>
<reference evidence="4 5" key="1">
    <citation type="submission" date="2016-11" db="EMBL/GenBank/DDBJ databases">
        <authorList>
            <person name="Jaros S."/>
            <person name="Januszkiewicz K."/>
            <person name="Wedrychowicz H."/>
        </authorList>
    </citation>
    <scope>NUCLEOTIDE SEQUENCE [LARGE SCALE GENOMIC DNA]</scope>
    <source>
        <strain evidence="4 5">DSM 21864</strain>
    </source>
</reference>
<organism evidence="4 5">
    <name type="scientific">Clostridium amylolyticum</name>
    <dbReference type="NCBI Taxonomy" id="1121298"/>
    <lineage>
        <taxon>Bacteria</taxon>
        <taxon>Bacillati</taxon>
        <taxon>Bacillota</taxon>
        <taxon>Clostridia</taxon>
        <taxon>Eubacteriales</taxon>
        <taxon>Clostridiaceae</taxon>
        <taxon>Clostridium</taxon>
    </lineage>
</organism>
<dbReference type="STRING" id="1121298.SAMN05444401_2612"/>
<evidence type="ECO:0000256" key="2">
    <source>
        <dbReference type="ARBA" id="ARBA00023315"/>
    </source>
</evidence>
<dbReference type="Proteomes" id="UP000184080">
    <property type="component" value="Unassembled WGS sequence"/>
</dbReference>